<dbReference type="Gene3D" id="1.10.155.10">
    <property type="entry name" value="Chemotaxis receptor methyltransferase CheR, N-terminal domain"/>
    <property type="match status" value="1"/>
</dbReference>
<evidence type="ECO:0000256" key="1">
    <source>
        <dbReference type="ARBA" id="ARBA00001541"/>
    </source>
</evidence>
<evidence type="ECO:0000256" key="4">
    <source>
        <dbReference type="ARBA" id="ARBA00022691"/>
    </source>
</evidence>
<dbReference type="Pfam" id="PF03705">
    <property type="entry name" value="CheR_N"/>
    <property type="match status" value="1"/>
</dbReference>
<evidence type="ECO:0000256" key="2">
    <source>
        <dbReference type="ARBA" id="ARBA00022603"/>
    </source>
</evidence>
<dbReference type="PANTHER" id="PTHR24422:SF26">
    <property type="entry name" value="CHEMOTAXIS PROTEIN METHYLTRANSFERASE"/>
    <property type="match status" value="1"/>
</dbReference>
<organism evidence="7 8">
    <name type="scientific">Fluctibacter corallii</name>
    <dbReference type="NCBI Taxonomy" id="2984329"/>
    <lineage>
        <taxon>Bacteria</taxon>
        <taxon>Pseudomonadati</taxon>
        <taxon>Pseudomonadota</taxon>
        <taxon>Gammaproteobacteria</taxon>
        <taxon>Alteromonadales</taxon>
        <taxon>Alteromonadaceae</taxon>
        <taxon>Fluctibacter</taxon>
    </lineage>
</organism>
<dbReference type="PRINTS" id="PR00996">
    <property type="entry name" value="CHERMTFRASE"/>
</dbReference>
<dbReference type="CDD" id="cd02440">
    <property type="entry name" value="AdoMet_MTases"/>
    <property type="match status" value="1"/>
</dbReference>
<comment type="function">
    <text evidence="5">Methylation of the membrane-bound methyl-accepting chemotaxis proteins (MCP) to form gamma-glutamyl methyl ester residues in MCP.</text>
</comment>
<comment type="catalytic activity">
    <reaction evidence="1 5">
        <text>L-glutamyl-[protein] + S-adenosyl-L-methionine = [protein]-L-glutamate 5-O-methyl ester + S-adenosyl-L-homocysteine</text>
        <dbReference type="Rhea" id="RHEA:24452"/>
        <dbReference type="Rhea" id="RHEA-COMP:10208"/>
        <dbReference type="Rhea" id="RHEA-COMP:10311"/>
        <dbReference type="ChEBI" id="CHEBI:29973"/>
        <dbReference type="ChEBI" id="CHEBI:57856"/>
        <dbReference type="ChEBI" id="CHEBI:59789"/>
        <dbReference type="ChEBI" id="CHEBI:82795"/>
        <dbReference type="EC" id="2.1.1.80"/>
    </reaction>
</comment>
<keyword evidence="3 5" id="KW-0808">Transferase</keyword>
<keyword evidence="2 5" id="KW-0489">Methyltransferase</keyword>
<dbReference type="InterPro" id="IPR022642">
    <property type="entry name" value="CheR_C"/>
</dbReference>
<dbReference type="EMBL" id="JAOWKX010000011">
    <property type="protein sequence ID" value="MCV2886442.1"/>
    <property type="molecule type" value="Genomic_DNA"/>
</dbReference>
<dbReference type="SMART" id="SM00138">
    <property type="entry name" value="MeTrc"/>
    <property type="match status" value="1"/>
</dbReference>
<name>A0ABT3ACZ2_9ALTE</name>
<feature type="domain" description="CheR-type methyltransferase" evidence="6">
    <location>
        <begin position="1"/>
        <end position="270"/>
    </location>
</feature>
<dbReference type="InterPro" id="IPR022641">
    <property type="entry name" value="CheR_N"/>
</dbReference>
<dbReference type="SUPFAM" id="SSF47757">
    <property type="entry name" value="Chemotaxis receptor methyltransferase CheR, N-terminal domain"/>
    <property type="match status" value="1"/>
</dbReference>
<dbReference type="Pfam" id="PF01739">
    <property type="entry name" value="CheR"/>
    <property type="match status" value="1"/>
</dbReference>
<dbReference type="EC" id="2.1.1.80" evidence="5"/>
<proteinExistence type="predicted"/>
<dbReference type="InterPro" id="IPR029063">
    <property type="entry name" value="SAM-dependent_MTases_sf"/>
</dbReference>
<dbReference type="InterPro" id="IPR036804">
    <property type="entry name" value="CheR_N_sf"/>
</dbReference>
<dbReference type="Proteomes" id="UP001652504">
    <property type="component" value="Unassembled WGS sequence"/>
</dbReference>
<dbReference type="RefSeq" id="WP_263713729.1">
    <property type="nucleotide sequence ID" value="NZ_JAOWKX010000011.1"/>
</dbReference>
<dbReference type="Gene3D" id="3.40.50.150">
    <property type="entry name" value="Vaccinia Virus protein VP39"/>
    <property type="match status" value="1"/>
</dbReference>
<accession>A0ABT3ACZ2</accession>
<evidence type="ECO:0000313" key="7">
    <source>
        <dbReference type="EMBL" id="MCV2886442.1"/>
    </source>
</evidence>
<evidence type="ECO:0000313" key="8">
    <source>
        <dbReference type="Proteomes" id="UP001652504"/>
    </source>
</evidence>
<sequence length="270" mass="31480">MERDRLTPRDHARVASFIHDSVGIQLPEQKRNLVESRLRKRQNALSIPSLGDYIDYALSTKEEHIHLIDNLTTNKTEFFREASHYPVLETHVTNWRRSQSEKQHFHIWSAGCSSGEEPYTLAMVLKPLLGQHFSITATDISLEMLEIASKGLYLRNQIQPIPEGVRKRFLLKHRDKTKPIIKISQDIRQHIRFGQFNLLNDNYAAMPKFNVIFCRNVMIYFSDDIRQRIIRQFLNKLTDDGLLFIGHSESIRGIEGIEQLVPTVYRKISS</sequence>
<evidence type="ECO:0000259" key="6">
    <source>
        <dbReference type="PROSITE" id="PS50123"/>
    </source>
</evidence>
<dbReference type="InterPro" id="IPR000780">
    <property type="entry name" value="CheR_MeTrfase"/>
</dbReference>
<reference evidence="7 8" key="1">
    <citation type="submission" date="2022-10" db="EMBL/GenBank/DDBJ databases">
        <title>Aestuariibacter sp. AA17 isolated from Montipora capitata coral fragment.</title>
        <authorList>
            <person name="Emsley S.A."/>
            <person name="Pfannmuller K.M."/>
            <person name="Loughran R.M."/>
            <person name="Shlafstein M."/>
            <person name="Papke E."/>
            <person name="Saw J.H."/>
            <person name="Ushijima B."/>
            <person name="Videau P."/>
        </authorList>
    </citation>
    <scope>NUCLEOTIDE SEQUENCE [LARGE SCALE GENOMIC DNA]</scope>
    <source>
        <strain evidence="7 8">AA17</strain>
    </source>
</reference>
<dbReference type="SUPFAM" id="SSF53335">
    <property type="entry name" value="S-adenosyl-L-methionine-dependent methyltransferases"/>
    <property type="match status" value="1"/>
</dbReference>
<protein>
    <recommendedName>
        <fullName evidence="5">Chemotaxis protein methyltransferase</fullName>
        <ecNumber evidence="5">2.1.1.80</ecNumber>
    </recommendedName>
</protein>
<dbReference type="PANTHER" id="PTHR24422">
    <property type="entry name" value="CHEMOTAXIS PROTEIN METHYLTRANSFERASE"/>
    <property type="match status" value="1"/>
</dbReference>
<dbReference type="InterPro" id="IPR026024">
    <property type="entry name" value="Chemotaxis_MeTrfase_CheR"/>
</dbReference>
<dbReference type="InterPro" id="IPR050903">
    <property type="entry name" value="Bact_Chemotaxis_MeTrfase"/>
</dbReference>
<gene>
    <name evidence="7" type="ORF">OE749_17235</name>
</gene>
<keyword evidence="8" id="KW-1185">Reference proteome</keyword>
<evidence type="ECO:0000256" key="5">
    <source>
        <dbReference type="PIRNR" id="PIRNR000410"/>
    </source>
</evidence>
<dbReference type="PROSITE" id="PS50123">
    <property type="entry name" value="CHER"/>
    <property type="match status" value="1"/>
</dbReference>
<dbReference type="PIRSF" id="PIRSF000410">
    <property type="entry name" value="CheR"/>
    <property type="match status" value="1"/>
</dbReference>
<evidence type="ECO:0000256" key="3">
    <source>
        <dbReference type="ARBA" id="ARBA00022679"/>
    </source>
</evidence>
<keyword evidence="4 5" id="KW-0949">S-adenosyl-L-methionine</keyword>
<comment type="caution">
    <text evidence="7">The sequence shown here is derived from an EMBL/GenBank/DDBJ whole genome shotgun (WGS) entry which is preliminary data.</text>
</comment>